<organism evidence="3 4">
    <name type="scientific">Trifolium medium</name>
    <dbReference type="NCBI Taxonomy" id="97028"/>
    <lineage>
        <taxon>Eukaryota</taxon>
        <taxon>Viridiplantae</taxon>
        <taxon>Streptophyta</taxon>
        <taxon>Embryophyta</taxon>
        <taxon>Tracheophyta</taxon>
        <taxon>Spermatophyta</taxon>
        <taxon>Magnoliopsida</taxon>
        <taxon>eudicotyledons</taxon>
        <taxon>Gunneridae</taxon>
        <taxon>Pentapetalae</taxon>
        <taxon>rosids</taxon>
        <taxon>fabids</taxon>
        <taxon>Fabales</taxon>
        <taxon>Fabaceae</taxon>
        <taxon>Papilionoideae</taxon>
        <taxon>50 kb inversion clade</taxon>
        <taxon>NPAAA clade</taxon>
        <taxon>Hologalegina</taxon>
        <taxon>IRL clade</taxon>
        <taxon>Trifolieae</taxon>
        <taxon>Trifolium</taxon>
    </lineage>
</organism>
<dbReference type="SUPFAM" id="SSF56672">
    <property type="entry name" value="DNA/RNA polymerases"/>
    <property type="match status" value="1"/>
</dbReference>
<dbReference type="Proteomes" id="UP000265520">
    <property type="component" value="Unassembled WGS sequence"/>
</dbReference>
<feature type="coiled-coil region" evidence="1">
    <location>
        <begin position="71"/>
        <end position="98"/>
    </location>
</feature>
<dbReference type="InterPro" id="IPR000477">
    <property type="entry name" value="RT_dom"/>
</dbReference>
<comment type="caution">
    <text evidence="3">The sequence shown here is derived from an EMBL/GenBank/DDBJ whole genome shotgun (WGS) entry which is preliminary data.</text>
</comment>
<keyword evidence="1" id="KW-0175">Coiled coil</keyword>
<dbReference type="EMBL" id="LXQA010001581">
    <property type="protein sequence ID" value="MCH80865.1"/>
    <property type="molecule type" value="Genomic_DNA"/>
</dbReference>
<feature type="domain" description="Reverse transcriptase" evidence="2">
    <location>
        <begin position="220"/>
        <end position="343"/>
    </location>
</feature>
<keyword evidence="4" id="KW-1185">Reference proteome</keyword>
<protein>
    <submittedName>
        <fullName evidence="3">Non-LTR retroelement reverse transcriptase</fullName>
    </submittedName>
</protein>
<proteinExistence type="predicted"/>
<dbReference type="PANTHER" id="PTHR31635:SF196">
    <property type="entry name" value="REVERSE TRANSCRIPTASE DOMAIN-CONTAINING PROTEIN-RELATED"/>
    <property type="match status" value="1"/>
</dbReference>
<dbReference type="AlphaFoldDB" id="A0A392M0T5"/>
<dbReference type="PANTHER" id="PTHR31635">
    <property type="entry name" value="REVERSE TRANSCRIPTASE DOMAIN-CONTAINING PROTEIN-RELATED"/>
    <property type="match status" value="1"/>
</dbReference>
<dbReference type="CDD" id="cd01650">
    <property type="entry name" value="RT_nLTR_like"/>
    <property type="match status" value="1"/>
</dbReference>
<name>A0A392M0T5_9FABA</name>
<dbReference type="Pfam" id="PF00078">
    <property type="entry name" value="RVT_1"/>
    <property type="match status" value="1"/>
</dbReference>
<evidence type="ECO:0000256" key="1">
    <source>
        <dbReference type="SAM" id="Coils"/>
    </source>
</evidence>
<keyword evidence="3" id="KW-0808">Transferase</keyword>
<keyword evidence="3" id="KW-0548">Nucleotidyltransferase</keyword>
<evidence type="ECO:0000259" key="2">
    <source>
        <dbReference type="Pfam" id="PF00078"/>
    </source>
</evidence>
<reference evidence="3 4" key="1">
    <citation type="journal article" date="2018" name="Front. Plant Sci.">
        <title>Red Clover (Trifolium pratense) and Zigzag Clover (T. medium) - A Picture of Genomic Similarities and Differences.</title>
        <authorList>
            <person name="Dluhosova J."/>
            <person name="Istvanek J."/>
            <person name="Nedelnik J."/>
            <person name="Repkova J."/>
        </authorList>
    </citation>
    <scope>NUCLEOTIDE SEQUENCE [LARGE SCALE GENOMIC DNA]</scope>
    <source>
        <strain evidence="4">cv. 10/8</strain>
        <tissue evidence="3">Leaf</tissue>
    </source>
</reference>
<evidence type="ECO:0000313" key="3">
    <source>
        <dbReference type="EMBL" id="MCH80865.1"/>
    </source>
</evidence>
<gene>
    <name evidence="3" type="ORF">A2U01_0001641</name>
</gene>
<dbReference type="InterPro" id="IPR043502">
    <property type="entry name" value="DNA/RNA_pol_sf"/>
</dbReference>
<accession>A0A392M0T5</accession>
<keyword evidence="3" id="KW-0695">RNA-directed DNA polymerase</keyword>
<feature type="non-terminal residue" evidence="3">
    <location>
        <position position="1"/>
    </location>
</feature>
<evidence type="ECO:0000313" key="4">
    <source>
        <dbReference type="Proteomes" id="UP000265520"/>
    </source>
</evidence>
<sequence length="360" mass="41449">TNTRPYYRKKFEQIWTTDEHHINIMKEAWHQQEGSIETKLQHTMESLHSWGRKFFGIIPKRIKEVQQELHLMQQDQDNQSLNQQIKHKEQEFDDLIEKEDLWWSQSLGPYGLLMGIKTLNFSTKKLVNTTTNIAETVQVVQNKLTQDMYDVLHMAFTEEEVFNAIKDMKALASPGPAGLPARFYHTYWDIVGKDMTNIVLHVLNHDDNPQPFNKTHICLIPKTNNPSLPSDYRPISLCNVTLKIITKTIANRIKIILPNIISPNQSAFVSGRLITDNTIIANEIFHYLNQTTRQTGYVGIKTDMAKAYDRLEWGFLQATLEAMNFPPTMVKNVMKCVTTVSFSILINGKPTKAFSPEKGS</sequence>
<dbReference type="GO" id="GO:0003964">
    <property type="term" value="F:RNA-directed DNA polymerase activity"/>
    <property type="evidence" value="ECO:0007669"/>
    <property type="project" value="UniProtKB-KW"/>
</dbReference>